<reference evidence="2" key="1">
    <citation type="journal article" date="2019" name="Environ. Microbiol.">
        <title>Fungal ecological strategies reflected in gene transcription - a case study of two litter decomposers.</title>
        <authorList>
            <person name="Barbi F."/>
            <person name="Kohler A."/>
            <person name="Barry K."/>
            <person name="Baskaran P."/>
            <person name="Daum C."/>
            <person name="Fauchery L."/>
            <person name="Ihrmark K."/>
            <person name="Kuo A."/>
            <person name="LaButti K."/>
            <person name="Lipzen A."/>
            <person name="Morin E."/>
            <person name="Grigoriev I.V."/>
            <person name="Henrissat B."/>
            <person name="Lindahl B."/>
            <person name="Martin F."/>
        </authorList>
    </citation>
    <scope>NUCLEOTIDE SEQUENCE</scope>
    <source>
        <strain evidence="2">JB14</strain>
    </source>
</reference>
<sequence length="454" mass="51002">MRPINKGARPEQVVHSMVQKMNAGLYSLSCLSDAEILSSSTHPSSHENASPLPLPPPSITTSLIPRPPNDTLDDEMEVDEAVVKDASVELEDEGHTTVVYSVLPPPPWSIAASRVPPPPNDILDNEIRADEVVVESASKSESTLGKNESLKSAALSEMEKWAISEGRMQDVLSCRKRVEPSWTPEKRIESYRTLIGLKDTLHSRNWKCIENGRMPLIYIYSFLGKSQMTFTRAKSFLTKLEEKKEMGLEDEKEGNKDERRRTKRSKRQKPMIKVEHDSDDSDQKIGMGQAASAPLSESRQNREVLFIRIKIPPSFSTAKASFPPKMKVESVPIELQDNSLSSPPVLPSPDESSTSHAKKSAATPTALQRDLALRAMKDWAVAEGRMNDVNECRMDFNPVWPLERKIKVLRLMLELKEALRSRNWSCVQYGLMPVNLIHASWARVNIPSKIWTCV</sequence>
<feature type="compositionally biased region" description="Basic and acidic residues" evidence="1">
    <location>
        <begin position="245"/>
        <end position="260"/>
    </location>
</feature>
<accession>A0A6A4H755</accession>
<dbReference type="Proteomes" id="UP000799118">
    <property type="component" value="Unassembled WGS sequence"/>
</dbReference>
<feature type="compositionally biased region" description="Polar residues" evidence="1">
    <location>
        <begin position="38"/>
        <end position="48"/>
    </location>
</feature>
<name>A0A6A4H755_9AGAR</name>
<keyword evidence="3" id="KW-1185">Reference proteome</keyword>
<feature type="region of interest" description="Disordered" evidence="1">
    <location>
        <begin position="336"/>
        <end position="364"/>
    </location>
</feature>
<feature type="compositionally biased region" description="Low complexity" evidence="1">
    <location>
        <begin position="339"/>
        <end position="364"/>
    </location>
</feature>
<dbReference type="EMBL" id="ML769582">
    <property type="protein sequence ID" value="KAE9393007.1"/>
    <property type="molecule type" value="Genomic_DNA"/>
</dbReference>
<evidence type="ECO:0000313" key="2">
    <source>
        <dbReference type="EMBL" id="KAE9393007.1"/>
    </source>
</evidence>
<organism evidence="2 3">
    <name type="scientific">Gymnopus androsaceus JB14</name>
    <dbReference type="NCBI Taxonomy" id="1447944"/>
    <lineage>
        <taxon>Eukaryota</taxon>
        <taxon>Fungi</taxon>
        <taxon>Dikarya</taxon>
        <taxon>Basidiomycota</taxon>
        <taxon>Agaricomycotina</taxon>
        <taxon>Agaricomycetes</taxon>
        <taxon>Agaricomycetidae</taxon>
        <taxon>Agaricales</taxon>
        <taxon>Marasmiineae</taxon>
        <taxon>Omphalotaceae</taxon>
        <taxon>Gymnopus</taxon>
    </lineage>
</organism>
<feature type="region of interest" description="Disordered" evidence="1">
    <location>
        <begin position="245"/>
        <end position="297"/>
    </location>
</feature>
<dbReference type="AlphaFoldDB" id="A0A6A4H755"/>
<proteinExistence type="predicted"/>
<gene>
    <name evidence="2" type="ORF">BT96DRAFT_255211</name>
</gene>
<feature type="compositionally biased region" description="Basic residues" evidence="1">
    <location>
        <begin position="261"/>
        <end position="270"/>
    </location>
</feature>
<feature type="region of interest" description="Disordered" evidence="1">
    <location>
        <begin position="38"/>
        <end position="62"/>
    </location>
</feature>
<evidence type="ECO:0000313" key="3">
    <source>
        <dbReference type="Proteomes" id="UP000799118"/>
    </source>
</evidence>
<protein>
    <submittedName>
        <fullName evidence="2">Uncharacterized protein</fullName>
    </submittedName>
</protein>
<evidence type="ECO:0000256" key="1">
    <source>
        <dbReference type="SAM" id="MobiDB-lite"/>
    </source>
</evidence>